<dbReference type="GO" id="GO:0004519">
    <property type="term" value="F:endonuclease activity"/>
    <property type="evidence" value="ECO:0007669"/>
    <property type="project" value="UniProtKB-KW"/>
</dbReference>
<dbReference type="Gene3D" id="3.60.10.10">
    <property type="entry name" value="Endonuclease/exonuclease/phosphatase"/>
    <property type="match status" value="1"/>
</dbReference>
<name>W7QLG1_9ALTE</name>
<evidence type="ECO:0000313" key="5">
    <source>
        <dbReference type="Proteomes" id="UP000019276"/>
    </source>
</evidence>
<dbReference type="STRING" id="1328313.DS2_10813"/>
<accession>W7QLG1</accession>
<evidence type="ECO:0000259" key="3">
    <source>
        <dbReference type="Pfam" id="PF03372"/>
    </source>
</evidence>
<proteinExistence type="predicted"/>
<organism evidence="4 5">
    <name type="scientific">Catenovulum agarivorans DS-2</name>
    <dbReference type="NCBI Taxonomy" id="1328313"/>
    <lineage>
        <taxon>Bacteria</taxon>
        <taxon>Pseudomonadati</taxon>
        <taxon>Pseudomonadota</taxon>
        <taxon>Gammaproteobacteria</taxon>
        <taxon>Alteromonadales</taxon>
        <taxon>Alteromonadaceae</taxon>
        <taxon>Catenovulum</taxon>
    </lineage>
</organism>
<dbReference type="AlphaFoldDB" id="W7QLG1"/>
<dbReference type="Pfam" id="PF03372">
    <property type="entry name" value="Exo_endo_phos"/>
    <property type="match status" value="1"/>
</dbReference>
<comment type="caution">
    <text evidence="4">The sequence shown here is derived from an EMBL/GenBank/DDBJ whole genome shotgun (WGS) entry which is preliminary data.</text>
</comment>
<keyword evidence="2" id="KW-0472">Membrane</keyword>
<feature type="domain" description="Endonuclease/exonuclease/phosphatase" evidence="3">
    <location>
        <begin position="114"/>
        <end position="320"/>
    </location>
</feature>
<keyword evidence="4" id="KW-0540">Nuclease</keyword>
<dbReference type="eggNOG" id="COG3021">
    <property type="taxonomic scope" value="Bacteria"/>
</dbReference>
<keyword evidence="2" id="KW-1133">Transmembrane helix</keyword>
<protein>
    <submittedName>
        <fullName evidence="4">Endonuclease/exonuclease/phosphatase</fullName>
    </submittedName>
</protein>
<keyword evidence="4" id="KW-0269">Exonuclease</keyword>
<dbReference type="SUPFAM" id="SSF56219">
    <property type="entry name" value="DNase I-like"/>
    <property type="match status" value="1"/>
</dbReference>
<dbReference type="Proteomes" id="UP000019276">
    <property type="component" value="Unassembled WGS sequence"/>
</dbReference>
<dbReference type="RefSeq" id="WP_035014794.1">
    <property type="nucleotide sequence ID" value="NZ_ARZY01000019.1"/>
</dbReference>
<evidence type="ECO:0000313" key="4">
    <source>
        <dbReference type="EMBL" id="EWH09772.1"/>
    </source>
</evidence>
<feature type="region of interest" description="Disordered" evidence="1">
    <location>
        <begin position="335"/>
        <end position="367"/>
    </location>
</feature>
<feature type="transmembrane region" description="Helical" evidence="2">
    <location>
        <begin position="65"/>
        <end position="86"/>
    </location>
</feature>
<dbReference type="PATRIC" id="fig|1328313.3.peg.2210"/>
<gene>
    <name evidence="4" type="ORF">DS2_10813</name>
</gene>
<evidence type="ECO:0000256" key="1">
    <source>
        <dbReference type="SAM" id="MobiDB-lite"/>
    </source>
</evidence>
<keyword evidence="2" id="KW-0812">Transmembrane</keyword>
<dbReference type="InterPro" id="IPR005135">
    <property type="entry name" value="Endo/exonuclease/phosphatase"/>
</dbReference>
<reference evidence="4 5" key="1">
    <citation type="journal article" date="2014" name="Genome Announc.">
        <title>Draft Genome Sequence of the Agar-Degrading Bacterium Catenovulum sp. Strain DS-2, Isolated from Intestines of Haliotis diversicolor.</title>
        <authorList>
            <person name="Shan D."/>
            <person name="Li X."/>
            <person name="Gu Z."/>
            <person name="Wei G."/>
            <person name="Gao Z."/>
            <person name="Shao Z."/>
        </authorList>
    </citation>
    <scope>NUCLEOTIDE SEQUENCE [LARGE SCALE GENOMIC DNA]</scope>
    <source>
        <strain evidence="4 5">DS-2</strain>
    </source>
</reference>
<dbReference type="OrthoDB" id="9796594at2"/>
<dbReference type="InterPro" id="IPR036691">
    <property type="entry name" value="Endo/exonu/phosph_ase_sf"/>
</dbReference>
<feature type="transmembrane region" description="Helical" evidence="2">
    <location>
        <begin position="37"/>
        <end position="59"/>
    </location>
</feature>
<keyword evidence="4" id="KW-0378">Hydrolase</keyword>
<dbReference type="GO" id="GO:0004527">
    <property type="term" value="F:exonuclease activity"/>
    <property type="evidence" value="ECO:0007669"/>
    <property type="project" value="UniProtKB-KW"/>
</dbReference>
<feature type="compositionally biased region" description="Basic and acidic residues" evidence="1">
    <location>
        <begin position="358"/>
        <end position="367"/>
    </location>
</feature>
<evidence type="ECO:0000256" key="2">
    <source>
        <dbReference type="SAM" id="Phobius"/>
    </source>
</evidence>
<dbReference type="EMBL" id="ARZY01000019">
    <property type="protein sequence ID" value="EWH09772.1"/>
    <property type="molecule type" value="Genomic_DNA"/>
</dbReference>
<feature type="compositionally biased region" description="Basic and acidic residues" evidence="1">
    <location>
        <begin position="335"/>
        <end position="350"/>
    </location>
</feature>
<keyword evidence="5" id="KW-1185">Reference proteome</keyword>
<sequence>MLLFGWIVLSVALAAVTLLPMFNCSDWKIRCWEFPRLQIFVLATLCCIFGLYINFSLAAENVNSLITWSITLLNVWVMGYQAKWLYRFLPWMEKTSRACKQPNSEQVGLKVLVANVLMKNQHKDELISLVKQTKPDIVITLESDKDWQCALDRGIAYDYPYSIKKPLNNLYGMHLYSKLAIEKYEVSYLIEPKIPSFHARVKMPSGQEIKLRVLHPKPPSPTEADYSQSRDAELLVVGKQISKDDVPTIVTGDLNDVAWSRTTREFVKLSGLKDPREGRGFFNTFHAMIPVLRWPLDHIFHSDHFSLVKMEKFKLKGSDHYSLFTELALDKQSVEIKSREHQRQDKDLAKQRMNAENADSHDVPDVE</sequence>
<keyword evidence="4" id="KW-0255">Endonuclease</keyword>
<feature type="transmembrane region" description="Helical" evidence="2">
    <location>
        <begin position="6"/>
        <end position="25"/>
    </location>
</feature>